<dbReference type="PANTHER" id="PTHR48060">
    <property type="entry name" value="DNA DAMAGE-REPAIR/TOLERATION PROTEIN DRT100"/>
    <property type="match status" value="1"/>
</dbReference>
<evidence type="ECO:0000259" key="7">
    <source>
        <dbReference type="Pfam" id="PF23598"/>
    </source>
</evidence>
<evidence type="ECO:0000256" key="3">
    <source>
        <dbReference type="ARBA" id="ARBA00022729"/>
    </source>
</evidence>
<evidence type="ECO:0000256" key="1">
    <source>
        <dbReference type="ARBA" id="ARBA00004370"/>
    </source>
</evidence>
<comment type="caution">
    <text evidence="8">The sequence shown here is derived from an EMBL/GenBank/DDBJ whole genome shotgun (WGS) entry which is preliminary data.</text>
</comment>
<dbReference type="InterPro" id="IPR032675">
    <property type="entry name" value="LRR_dom_sf"/>
</dbReference>
<evidence type="ECO:0000256" key="4">
    <source>
        <dbReference type="ARBA" id="ARBA00022737"/>
    </source>
</evidence>
<protein>
    <recommendedName>
        <fullName evidence="7">Disease resistance R13L4/SHOC-2-like LRR domain-containing protein</fullName>
    </recommendedName>
</protein>
<dbReference type="GO" id="GO:0016020">
    <property type="term" value="C:membrane"/>
    <property type="evidence" value="ECO:0007669"/>
    <property type="project" value="UniProtKB-SubCell"/>
</dbReference>
<dbReference type="Proteomes" id="UP001459277">
    <property type="component" value="Unassembled WGS sequence"/>
</dbReference>
<evidence type="ECO:0000313" key="9">
    <source>
        <dbReference type="Proteomes" id="UP001459277"/>
    </source>
</evidence>
<keyword evidence="3" id="KW-0732">Signal</keyword>
<keyword evidence="2" id="KW-0433">Leucine-rich repeat</keyword>
<evidence type="ECO:0000256" key="6">
    <source>
        <dbReference type="ARBA" id="ARBA00023180"/>
    </source>
</evidence>
<feature type="domain" description="Disease resistance R13L4/SHOC-2-like LRR" evidence="7">
    <location>
        <begin position="76"/>
        <end position="268"/>
    </location>
</feature>
<proteinExistence type="predicted"/>
<dbReference type="InterPro" id="IPR055414">
    <property type="entry name" value="LRR_R13L4/SHOC2-like"/>
</dbReference>
<evidence type="ECO:0000313" key="8">
    <source>
        <dbReference type="EMBL" id="KAL0013125.1"/>
    </source>
</evidence>
<dbReference type="Pfam" id="PF23598">
    <property type="entry name" value="LRR_14"/>
    <property type="match status" value="1"/>
</dbReference>
<dbReference type="InterPro" id="IPR053211">
    <property type="entry name" value="DNA_repair-toleration"/>
</dbReference>
<keyword evidence="9" id="KW-1185">Reference proteome</keyword>
<keyword evidence="4" id="KW-0677">Repeat</keyword>
<accession>A0AAW2DQY4</accession>
<organism evidence="8 9">
    <name type="scientific">Lithocarpus litseifolius</name>
    <dbReference type="NCBI Taxonomy" id="425828"/>
    <lineage>
        <taxon>Eukaryota</taxon>
        <taxon>Viridiplantae</taxon>
        <taxon>Streptophyta</taxon>
        <taxon>Embryophyta</taxon>
        <taxon>Tracheophyta</taxon>
        <taxon>Spermatophyta</taxon>
        <taxon>Magnoliopsida</taxon>
        <taxon>eudicotyledons</taxon>
        <taxon>Gunneridae</taxon>
        <taxon>Pentapetalae</taxon>
        <taxon>rosids</taxon>
        <taxon>fabids</taxon>
        <taxon>Fagales</taxon>
        <taxon>Fagaceae</taxon>
        <taxon>Lithocarpus</taxon>
    </lineage>
</organism>
<keyword evidence="5" id="KW-0472">Membrane</keyword>
<dbReference type="AlphaFoldDB" id="A0AAW2DQY4"/>
<gene>
    <name evidence="8" type="ORF">SO802_000194</name>
</gene>
<dbReference type="EMBL" id="JAZDWU010000001">
    <property type="protein sequence ID" value="KAL0013125.1"/>
    <property type="molecule type" value="Genomic_DNA"/>
</dbReference>
<dbReference type="PANTHER" id="PTHR48060:SF21">
    <property type="entry name" value="L DOMAIN-LIKE PROTEIN"/>
    <property type="match status" value="1"/>
</dbReference>
<dbReference type="FunFam" id="3.80.10.10:FF:000041">
    <property type="entry name" value="LRR receptor-like serine/threonine-protein kinase ERECTA"/>
    <property type="match status" value="1"/>
</dbReference>
<evidence type="ECO:0000256" key="2">
    <source>
        <dbReference type="ARBA" id="ARBA00022614"/>
    </source>
</evidence>
<sequence length="320" mass="36412">MVKCKHLEHLADYWFVLRIFALNKLRKWLSFEDLLFQKHLIIKEMLQRSTCFFCNLDQPNATVRSRVENLKVNTFKGHIPSALGNLIQLSFLHLTDNELTGPIPFELANLTQLTHIFLFHNFISGQIPFGLMNLTKLFVLDLAGDNLAGQIPSSIFNLVNLEFLDLSSNNFTGKVEFDKFDKLNKLTSLYISNCGVSLIINETSDNTTLQKFQNLGLGSCNLSKFPNFLTTQNELKSLDLGANNIHGQVPEWFWNVSKENLEVIDLSYDFLTSLGRHPILLPWTRLAIIDLNSDNLQGSLPIPPFSTPVRLQHHSSCLHS</sequence>
<keyword evidence="6" id="KW-0325">Glycoprotein</keyword>
<dbReference type="SUPFAM" id="SSF52058">
    <property type="entry name" value="L domain-like"/>
    <property type="match status" value="1"/>
</dbReference>
<dbReference type="Gene3D" id="3.80.10.10">
    <property type="entry name" value="Ribonuclease Inhibitor"/>
    <property type="match status" value="2"/>
</dbReference>
<evidence type="ECO:0000256" key="5">
    <source>
        <dbReference type="ARBA" id="ARBA00023136"/>
    </source>
</evidence>
<name>A0AAW2DQY4_9ROSI</name>
<reference evidence="8 9" key="1">
    <citation type="submission" date="2024-01" db="EMBL/GenBank/DDBJ databases">
        <title>A telomere-to-telomere, gap-free genome of sweet tea (Lithocarpus litseifolius).</title>
        <authorList>
            <person name="Zhou J."/>
        </authorList>
    </citation>
    <scope>NUCLEOTIDE SEQUENCE [LARGE SCALE GENOMIC DNA]</scope>
    <source>
        <strain evidence="8">Zhou-2022a</strain>
        <tissue evidence="8">Leaf</tissue>
    </source>
</reference>
<comment type="subcellular location">
    <subcellularLocation>
        <location evidence="1">Membrane</location>
    </subcellularLocation>
</comment>